<evidence type="ECO:0000313" key="1">
    <source>
        <dbReference type="EMBL" id="CAF1081559.1"/>
    </source>
</evidence>
<dbReference type="EMBL" id="CAJNOL010001035">
    <property type="protein sequence ID" value="CAF1271469.1"/>
    <property type="molecule type" value="Genomic_DNA"/>
</dbReference>
<evidence type="ECO:0000313" key="3">
    <source>
        <dbReference type="Proteomes" id="UP000663870"/>
    </source>
</evidence>
<organism evidence="2 3">
    <name type="scientific">Rotaria sordida</name>
    <dbReference type="NCBI Taxonomy" id="392033"/>
    <lineage>
        <taxon>Eukaryota</taxon>
        <taxon>Metazoa</taxon>
        <taxon>Spiralia</taxon>
        <taxon>Gnathifera</taxon>
        <taxon>Rotifera</taxon>
        <taxon>Eurotatoria</taxon>
        <taxon>Bdelloidea</taxon>
        <taxon>Philodinida</taxon>
        <taxon>Philodinidae</taxon>
        <taxon>Rotaria</taxon>
    </lineage>
</organism>
<dbReference type="EMBL" id="CAJNOH010000586">
    <property type="protein sequence ID" value="CAF1081559.1"/>
    <property type="molecule type" value="Genomic_DNA"/>
</dbReference>
<dbReference type="Proteomes" id="UP000663870">
    <property type="component" value="Unassembled WGS sequence"/>
</dbReference>
<comment type="caution">
    <text evidence="2">The sequence shown here is derived from an EMBL/GenBank/DDBJ whole genome shotgun (WGS) entry which is preliminary data.</text>
</comment>
<evidence type="ECO:0000313" key="2">
    <source>
        <dbReference type="EMBL" id="CAF1271469.1"/>
    </source>
</evidence>
<sequence length="352" mass="41382">MMIDIDNRSLNRLKPTNSINRNQMILPIKNISLASLTKKKLPHKSLSSIYNKSIINENIQISKYSESFISNSNISKPEKTSSNKDFNKQSSIYSNDHLDSSSSIDNLTIEFRQRTQLTYLLSLDFVQSSANFIYPNLRIISSGYFFHRNNHIEKNVLYMYSNTLISNKTLPLVFLGSEYFLRKPINFERLKFPLSTNENLEPLIDLFINRPQFIQEIPELNDLSNYLFLPQSISALLFFDSSLNQSARHLCYELRTKENQNKFTIKDLLYMSQRENNIIQMNALNDKRYHEFKNQLTDIYYYENSLLSFKQKQIKLNFFEKNTKTKSSITRSSLHKYSRIKTRPTIVTSMLS</sequence>
<accession>A0A815BLH6</accession>
<protein>
    <submittedName>
        <fullName evidence="2">Uncharacterized protein</fullName>
    </submittedName>
</protein>
<dbReference type="Proteomes" id="UP000663854">
    <property type="component" value="Unassembled WGS sequence"/>
</dbReference>
<gene>
    <name evidence="2" type="ORF">JXQ802_LOCUS28011</name>
    <name evidence="1" type="ORF">PYM288_LOCUS18701</name>
</gene>
<name>A0A815BLH6_9BILA</name>
<keyword evidence="3" id="KW-1185">Reference proteome</keyword>
<proteinExistence type="predicted"/>
<reference evidence="2" key="1">
    <citation type="submission" date="2021-02" db="EMBL/GenBank/DDBJ databases">
        <authorList>
            <person name="Nowell W R."/>
        </authorList>
    </citation>
    <scope>NUCLEOTIDE SEQUENCE</scope>
</reference>
<dbReference type="AlphaFoldDB" id="A0A815BLH6"/>